<feature type="compositionally biased region" description="Polar residues" evidence="1">
    <location>
        <begin position="32"/>
        <end position="51"/>
    </location>
</feature>
<evidence type="ECO:0000256" key="1">
    <source>
        <dbReference type="SAM" id="MobiDB-lite"/>
    </source>
</evidence>
<feature type="region of interest" description="Disordered" evidence="1">
    <location>
        <begin position="27"/>
        <end position="53"/>
    </location>
</feature>
<feature type="compositionally biased region" description="Polar residues" evidence="1">
    <location>
        <begin position="123"/>
        <end position="133"/>
    </location>
</feature>
<reference evidence="2 3" key="1">
    <citation type="submission" date="2015-01" db="EMBL/GenBank/DDBJ databases">
        <title>The Genome Sequence of Fonsecaea pedrosoi CBS 271.37.</title>
        <authorList>
            <consortium name="The Broad Institute Genomics Platform"/>
            <person name="Cuomo C."/>
            <person name="de Hoog S."/>
            <person name="Gorbushina A."/>
            <person name="Stielow B."/>
            <person name="Teixiera M."/>
            <person name="Abouelleil A."/>
            <person name="Chapman S.B."/>
            <person name="Priest M."/>
            <person name="Young S.K."/>
            <person name="Wortman J."/>
            <person name="Nusbaum C."/>
            <person name="Birren B."/>
        </authorList>
    </citation>
    <scope>NUCLEOTIDE SEQUENCE [LARGE SCALE GENOMIC DNA]</scope>
    <source>
        <strain evidence="2 3">CBS 271.37</strain>
    </source>
</reference>
<dbReference type="AlphaFoldDB" id="A0A0D2GDR4"/>
<accession>A0A0D2GDR4</accession>
<gene>
    <name evidence="2" type="ORF">Z517_09264</name>
</gene>
<organism evidence="2 3">
    <name type="scientific">Fonsecaea pedrosoi CBS 271.37</name>
    <dbReference type="NCBI Taxonomy" id="1442368"/>
    <lineage>
        <taxon>Eukaryota</taxon>
        <taxon>Fungi</taxon>
        <taxon>Dikarya</taxon>
        <taxon>Ascomycota</taxon>
        <taxon>Pezizomycotina</taxon>
        <taxon>Eurotiomycetes</taxon>
        <taxon>Chaetothyriomycetidae</taxon>
        <taxon>Chaetothyriales</taxon>
        <taxon>Herpotrichiellaceae</taxon>
        <taxon>Fonsecaea</taxon>
    </lineage>
</organism>
<name>A0A0D2GDR4_9EURO</name>
<feature type="compositionally biased region" description="Basic and acidic residues" evidence="1">
    <location>
        <begin position="96"/>
        <end position="107"/>
    </location>
</feature>
<dbReference type="VEuPathDB" id="FungiDB:Z517_09264"/>
<keyword evidence="3" id="KW-1185">Reference proteome</keyword>
<evidence type="ECO:0000313" key="2">
    <source>
        <dbReference type="EMBL" id="KIW76820.1"/>
    </source>
</evidence>
<protein>
    <submittedName>
        <fullName evidence="2">Uncharacterized protein</fullName>
    </submittedName>
</protein>
<dbReference type="GeneID" id="25308754"/>
<dbReference type="EMBL" id="KN846974">
    <property type="protein sequence ID" value="KIW76820.1"/>
    <property type="molecule type" value="Genomic_DNA"/>
</dbReference>
<feature type="region of interest" description="Disordered" evidence="1">
    <location>
        <begin position="92"/>
        <end position="136"/>
    </location>
</feature>
<sequence>MVNAVTAHDQAHELEEDVLRRQSKAAHVQHHAPTQYSGTSMWPRPWTSTRTGPRASLRKNITIDLDEYDNPIWIIMSLNNDIVAAPGEISHHAGVRGREGGDRHGLDPRQPQESGRPRGRCTRASTSSRTPSGATCRRPADCETVYVIIWMISAEFMNLPGAADTHWLVPARGGDAAPRRGFVQQHTEVHDHRAARGLLVVLRLQEVHDDT</sequence>
<dbReference type="RefSeq" id="XP_013280628.1">
    <property type="nucleotide sequence ID" value="XM_013425174.1"/>
</dbReference>
<proteinExistence type="predicted"/>
<evidence type="ECO:0000313" key="3">
    <source>
        <dbReference type="Proteomes" id="UP000053029"/>
    </source>
</evidence>
<dbReference type="HOGENOM" id="CLU_1304892_0_0_1"/>
<dbReference type="Proteomes" id="UP000053029">
    <property type="component" value="Unassembled WGS sequence"/>
</dbReference>